<dbReference type="PANTHER" id="PTHR30399:SF1">
    <property type="entry name" value="UTP PYROPHOSPHATASE"/>
    <property type="match status" value="1"/>
</dbReference>
<organism evidence="2 3">
    <name type="scientific">Mesobacterium hydrothermale</name>
    <dbReference type="NCBI Taxonomy" id="3111907"/>
    <lineage>
        <taxon>Bacteria</taxon>
        <taxon>Pseudomonadati</taxon>
        <taxon>Pseudomonadota</taxon>
        <taxon>Alphaproteobacteria</taxon>
        <taxon>Rhodobacterales</taxon>
        <taxon>Roseobacteraceae</taxon>
        <taxon>Mesobacterium</taxon>
    </lineage>
</organism>
<keyword evidence="2" id="KW-0482">Metalloprotease</keyword>
<comment type="caution">
    <text evidence="2">The sequence shown here is derived from an EMBL/GenBank/DDBJ whole genome shotgun (WGS) entry which is preliminary data.</text>
</comment>
<feature type="domain" description="YgjP-like metallopeptidase" evidence="1">
    <location>
        <begin position="25"/>
        <end position="219"/>
    </location>
</feature>
<proteinExistence type="predicted"/>
<evidence type="ECO:0000259" key="1">
    <source>
        <dbReference type="Pfam" id="PF01863"/>
    </source>
</evidence>
<protein>
    <submittedName>
        <fullName evidence="2">SprT family zinc-dependent metalloprotease</fullName>
        <ecNumber evidence="2">3.4.-.-</ecNumber>
    </submittedName>
</protein>
<dbReference type="Pfam" id="PF01863">
    <property type="entry name" value="YgjP-like"/>
    <property type="match status" value="1"/>
</dbReference>
<sequence>MGTLRLPGTPPIDILLRRSARARRMSLRLSQLDGRVTLTLPKRVPETEALAFARDKEAWLRSHLEKRGGDILPTAGAAIPLRGVETRIDLAMGRRVVLRPDRIEVPGPAEQIPARLRGWLREEARTRLTQAADHYAAELGLPYSRITLRDTRSRWGSCTSDGALMFSWRLILTPPEILNYVAAHEVAHLAEMNHSQAFWDTVTRIHGPWKTQRTWLRQHGAGLHRYKFGD</sequence>
<name>A0ABU6HHB8_9RHOB</name>
<dbReference type="EC" id="3.4.-.-" evidence="2"/>
<dbReference type="Proteomes" id="UP001348149">
    <property type="component" value="Unassembled WGS sequence"/>
</dbReference>
<dbReference type="PANTHER" id="PTHR30399">
    <property type="entry name" value="UNCHARACTERIZED PROTEIN YGJP"/>
    <property type="match status" value="1"/>
</dbReference>
<dbReference type="CDD" id="cd07344">
    <property type="entry name" value="M48_yhfN_like"/>
    <property type="match status" value="1"/>
</dbReference>
<keyword evidence="2" id="KW-0378">Hydrolase</keyword>
<dbReference type="RefSeq" id="WP_326297581.1">
    <property type="nucleotide sequence ID" value="NZ_JAYLLH010000013.1"/>
</dbReference>
<dbReference type="InterPro" id="IPR053136">
    <property type="entry name" value="UTP_pyrophosphatase-like"/>
</dbReference>
<evidence type="ECO:0000313" key="2">
    <source>
        <dbReference type="EMBL" id="MEC3861857.1"/>
    </source>
</evidence>
<evidence type="ECO:0000313" key="3">
    <source>
        <dbReference type="Proteomes" id="UP001348149"/>
    </source>
</evidence>
<dbReference type="EMBL" id="JAYLLH010000013">
    <property type="protein sequence ID" value="MEC3861857.1"/>
    <property type="molecule type" value="Genomic_DNA"/>
</dbReference>
<dbReference type="InterPro" id="IPR002725">
    <property type="entry name" value="YgjP-like_metallopeptidase"/>
</dbReference>
<keyword evidence="2" id="KW-0645">Protease</keyword>
<dbReference type="GO" id="GO:0008237">
    <property type="term" value="F:metallopeptidase activity"/>
    <property type="evidence" value="ECO:0007669"/>
    <property type="project" value="UniProtKB-KW"/>
</dbReference>
<keyword evidence="3" id="KW-1185">Reference proteome</keyword>
<gene>
    <name evidence="2" type="ORF">VK792_11220</name>
</gene>
<accession>A0ABU6HHB8</accession>
<dbReference type="Gene3D" id="3.30.2010.10">
    <property type="entry name" value="Metalloproteases ('zincins'), catalytic domain"/>
    <property type="match status" value="1"/>
</dbReference>
<reference evidence="2 3" key="1">
    <citation type="submission" date="2024-01" db="EMBL/GenBank/DDBJ databases">
        <title>Mesobacterium rodlantinim sp. nov., isolated from shallow sea hydrothermal systems off Kueishantao Island.</title>
        <authorList>
            <person name="Su Z."/>
            <person name="Tang K."/>
        </authorList>
    </citation>
    <scope>NUCLEOTIDE SEQUENCE [LARGE SCALE GENOMIC DNA]</scope>
    <source>
        <strain evidence="2 3">TK19101</strain>
    </source>
</reference>